<keyword evidence="1" id="KW-1133">Transmembrane helix</keyword>
<keyword evidence="1" id="KW-0812">Transmembrane</keyword>
<accession>A0A0A0C0E8</accession>
<name>A0A0A0C0E8_9CELL</name>
<feature type="transmembrane region" description="Helical" evidence="1">
    <location>
        <begin position="285"/>
        <end position="306"/>
    </location>
</feature>
<organism evidence="2 3">
    <name type="scientific">Cellulomonas bogoriensis 69B4 = DSM 16987</name>
    <dbReference type="NCBI Taxonomy" id="1386082"/>
    <lineage>
        <taxon>Bacteria</taxon>
        <taxon>Bacillati</taxon>
        <taxon>Actinomycetota</taxon>
        <taxon>Actinomycetes</taxon>
        <taxon>Micrococcales</taxon>
        <taxon>Cellulomonadaceae</taxon>
        <taxon>Cellulomonas</taxon>
    </lineage>
</organism>
<dbReference type="Proteomes" id="UP000054314">
    <property type="component" value="Unassembled WGS sequence"/>
</dbReference>
<keyword evidence="3" id="KW-1185">Reference proteome</keyword>
<feature type="transmembrane region" description="Helical" evidence="1">
    <location>
        <begin position="608"/>
        <end position="633"/>
    </location>
</feature>
<sequence>MALGFAAVVAFQVFVTADEVQPVGTQGSFTVVELESATKDDAIGVIDETAKSLGVNIFKVQPDSYGLPQERTLFAFVGDREGFEANGGYDYPSFSSRAMVTHVAPAGDITFQDLRGRYVTSAPAAQVEQVVTRLEQGGVLATSTSLGPGVVVLHGAAEGNLFGPSVVLMLALGLAVAYSVSRRRKVYALRALHGYRRVASVRAEVWSCTVLFGVGLAVLTVVGVPFLWAHNGFNQLSGFLPVLAVTVLGLYLFTVVVVLVAVRAASRGSIPTILKGERASVREGVLAATAQVTVLAIVMATTSAAMTRIESVAATMDEYSRWSEGDPLYALRLSVSGTREDDVRDAPGLSAVIAELEQAGQVLMAHPGDAFSGDPDAEVGPEGARSMIVNHAYVEREPIEDPDGRPVRDLPTGEDHFSLLVPMSYDGDVEPLLQQYVSFFSGFACTDDTEGGRASCDPVGSVVRTKAGQDLFTYNGTAPLPAQMQPPMFVHDPVLVVVSADSGLISPLLYLSYTSGNDVLFTDPDVLDSRLQEHGIRGSFQGIDDASDAVSDSVAFSRRQLRMDAFSLALGWAVLALAAVVMVAVYCDRRRRPMFVQLIHGYTFAGRHWPYLAGAAALSLLGVGIAGAAGGSLAHGRDVAAAAAFVTIQVVISLVAISIYEARFRADVIKRN</sequence>
<feature type="transmembrane region" description="Helical" evidence="1">
    <location>
        <begin position="161"/>
        <end position="180"/>
    </location>
</feature>
<dbReference type="EMBL" id="AXCZ01000012">
    <property type="protein sequence ID" value="KGM14128.1"/>
    <property type="molecule type" value="Genomic_DNA"/>
</dbReference>
<keyword evidence="1" id="KW-0472">Membrane</keyword>
<protein>
    <submittedName>
        <fullName evidence="2">Uncharacterized protein</fullName>
    </submittedName>
</protein>
<comment type="caution">
    <text evidence="2">The sequence shown here is derived from an EMBL/GenBank/DDBJ whole genome shotgun (WGS) entry which is preliminary data.</text>
</comment>
<feature type="transmembrane region" description="Helical" evidence="1">
    <location>
        <begin position="639"/>
        <end position="660"/>
    </location>
</feature>
<dbReference type="AlphaFoldDB" id="A0A0A0C0E8"/>
<dbReference type="OrthoDB" id="3222877at2"/>
<evidence type="ECO:0000313" key="2">
    <source>
        <dbReference type="EMBL" id="KGM14128.1"/>
    </source>
</evidence>
<gene>
    <name evidence="2" type="ORF">N869_03950</name>
</gene>
<feature type="transmembrane region" description="Helical" evidence="1">
    <location>
        <begin position="205"/>
        <end position="228"/>
    </location>
</feature>
<reference evidence="2 3" key="1">
    <citation type="submission" date="2013-08" db="EMBL/GenBank/DDBJ databases">
        <title>Genome sequencing of Cellulomonas bogoriensis 69B4.</title>
        <authorList>
            <person name="Chen F."/>
            <person name="Li Y."/>
            <person name="Wang G."/>
        </authorList>
    </citation>
    <scope>NUCLEOTIDE SEQUENCE [LARGE SCALE GENOMIC DNA]</scope>
    <source>
        <strain evidence="2 3">69B4</strain>
    </source>
</reference>
<evidence type="ECO:0000313" key="3">
    <source>
        <dbReference type="Proteomes" id="UP000054314"/>
    </source>
</evidence>
<dbReference type="RefSeq" id="WP_035057396.1">
    <property type="nucleotide sequence ID" value="NZ_AXCZ01000012.1"/>
</dbReference>
<proteinExistence type="predicted"/>
<feature type="transmembrane region" description="Helical" evidence="1">
    <location>
        <begin position="565"/>
        <end position="587"/>
    </location>
</feature>
<feature type="transmembrane region" description="Helical" evidence="1">
    <location>
        <begin position="240"/>
        <end position="264"/>
    </location>
</feature>
<evidence type="ECO:0000256" key="1">
    <source>
        <dbReference type="SAM" id="Phobius"/>
    </source>
</evidence>